<accession>A0A1F8AU83</accession>
<protein>
    <submittedName>
        <fullName evidence="2">Uncharacterized protein</fullName>
    </submittedName>
</protein>
<evidence type="ECO:0000256" key="1">
    <source>
        <dbReference type="SAM" id="Coils"/>
    </source>
</evidence>
<sequence length="233" mass="25495">MEALANLFVTLVAVAHTVLPQANLPQVLGVEVAEDSVRVENSAPADVRQRVQEAQKAARAKREQALTEFREKRQEAIGELQENKEEFRLRLQEIKDEQKRKIIENIDLRLTSINDKWINHWNRVLSRLTEILAKIGSKASVLSEDGKDIASVSSAIASAETAIASAQEAVNGQAGQLYVINLADEKNLGRNVASTINDFHTDIKSVLEKIKDARVAVGDALKALKGVAGEGQG</sequence>
<dbReference type="EMBL" id="MGGW01000004">
    <property type="protein sequence ID" value="OGM55313.1"/>
    <property type="molecule type" value="Genomic_DNA"/>
</dbReference>
<gene>
    <name evidence="2" type="ORF">A3E44_03455</name>
</gene>
<dbReference type="Proteomes" id="UP000178603">
    <property type="component" value="Unassembled WGS sequence"/>
</dbReference>
<evidence type="ECO:0000313" key="2">
    <source>
        <dbReference type="EMBL" id="OGM55313.1"/>
    </source>
</evidence>
<name>A0A1F8AU83_9BACT</name>
<dbReference type="Gene3D" id="1.10.167.10">
    <property type="entry name" value="Regulator of G-protein Signalling 4, domain 2"/>
    <property type="match status" value="1"/>
</dbReference>
<evidence type="ECO:0000313" key="3">
    <source>
        <dbReference type="Proteomes" id="UP000178603"/>
    </source>
</evidence>
<feature type="coiled-coil region" evidence="1">
    <location>
        <begin position="48"/>
        <end position="97"/>
    </location>
</feature>
<keyword evidence="1" id="KW-0175">Coiled coil</keyword>
<proteinExistence type="predicted"/>
<dbReference type="AlphaFoldDB" id="A0A1F8AU83"/>
<dbReference type="InterPro" id="IPR044926">
    <property type="entry name" value="RGS_subdomain_2"/>
</dbReference>
<reference evidence="2 3" key="1">
    <citation type="journal article" date="2016" name="Nat. Commun.">
        <title>Thousands of microbial genomes shed light on interconnected biogeochemical processes in an aquifer system.</title>
        <authorList>
            <person name="Anantharaman K."/>
            <person name="Brown C.T."/>
            <person name="Hug L.A."/>
            <person name="Sharon I."/>
            <person name="Castelle C.J."/>
            <person name="Probst A.J."/>
            <person name="Thomas B.C."/>
            <person name="Singh A."/>
            <person name="Wilkins M.J."/>
            <person name="Karaoz U."/>
            <person name="Brodie E.L."/>
            <person name="Williams K.H."/>
            <person name="Hubbard S.S."/>
            <person name="Banfield J.F."/>
        </authorList>
    </citation>
    <scope>NUCLEOTIDE SEQUENCE [LARGE SCALE GENOMIC DNA]</scope>
</reference>
<organism evidence="2 3">
    <name type="scientific">Candidatus Woesebacteria bacterium RIFCSPHIGHO2_12_FULL_41_24</name>
    <dbReference type="NCBI Taxonomy" id="1802510"/>
    <lineage>
        <taxon>Bacteria</taxon>
        <taxon>Candidatus Woeseibacteriota</taxon>
    </lineage>
</organism>
<comment type="caution">
    <text evidence="2">The sequence shown here is derived from an EMBL/GenBank/DDBJ whole genome shotgun (WGS) entry which is preliminary data.</text>
</comment>